<accession>A0A8R1US92</accession>
<keyword evidence="3" id="KW-1185">Reference proteome</keyword>
<gene>
    <name evidence="2" type="primary">WBGene00275241</name>
</gene>
<proteinExistence type="predicted"/>
<feature type="compositionally biased region" description="Basic and acidic residues" evidence="1">
    <location>
        <begin position="76"/>
        <end position="85"/>
    </location>
</feature>
<protein>
    <submittedName>
        <fullName evidence="2">Uncharacterized protein</fullName>
    </submittedName>
</protein>
<reference evidence="3" key="1">
    <citation type="journal article" date="2008" name="Nat. Genet.">
        <title>The Pristionchus pacificus genome provides a unique perspective on nematode lifestyle and parasitism.</title>
        <authorList>
            <person name="Dieterich C."/>
            <person name="Clifton S.W."/>
            <person name="Schuster L.N."/>
            <person name="Chinwalla A."/>
            <person name="Delehaunty K."/>
            <person name="Dinkelacker I."/>
            <person name="Fulton L."/>
            <person name="Fulton R."/>
            <person name="Godfrey J."/>
            <person name="Minx P."/>
            <person name="Mitreva M."/>
            <person name="Roeseler W."/>
            <person name="Tian H."/>
            <person name="Witte H."/>
            <person name="Yang S.P."/>
            <person name="Wilson R.K."/>
            <person name="Sommer R.J."/>
        </authorList>
    </citation>
    <scope>NUCLEOTIDE SEQUENCE [LARGE SCALE GENOMIC DNA]</scope>
    <source>
        <strain evidence="3">PS312</strain>
    </source>
</reference>
<sequence>MAKYRSQIVALSRNQLLRAIVVSCADGDPHGEEWTLPAPSTLRCFLIPYNNFLDDEEDEEQANPRGRSGPGTPKKASHESRGRLCKVRSERARSPHFVRSPTRCLREKGHLERSQMLISQFKRKLKTWEFRKCHRVSTTHHLISRTQTLHVLDRAPCSECHGKFVNSTENRTYIMMKRTVMIKLSTWEWTRQKLRVFVWSKEACEWEVDYDIFPSQKLADYFYLKGLEDPNFNISEKLNQTVQKTNNKGFYHTDPECDDDLNFTRISKDESVQKMIELIVSANSTRSHNLKTTIFIEEYFATVAASVRTPRCSLEISLQLQQPQQQSSYYHGTCPTAIRMARNGLTQLHQHFVVSSRSPPRPPPIPIPYNNFLDDDFGSLRPFLISYRIFFTVPLSSIDDLFAPQHLPHPG</sequence>
<accession>A0A2A6BPK7</accession>
<evidence type="ECO:0000256" key="1">
    <source>
        <dbReference type="SAM" id="MobiDB-lite"/>
    </source>
</evidence>
<evidence type="ECO:0000313" key="2">
    <source>
        <dbReference type="EnsemblMetazoa" id="PPA36872.1"/>
    </source>
</evidence>
<reference evidence="2" key="2">
    <citation type="submission" date="2022-06" db="UniProtKB">
        <authorList>
            <consortium name="EnsemblMetazoa"/>
        </authorList>
    </citation>
    <scope>IDENTIFICATION</scope>
    <source>
        <strain evidence="2">PS312</strain>
    </source>
</reference>
<dbReference type="EnsemblMetazoa" id="PPA36872.1">
    <property type="protein sequence ID" value="PPA36872.1"/>
    <property type="gene ID" value="WBGene00275241"/>
</dbReference>
<dbReference type="Proteomes" id="UP000005239">
    <property type="component" value="Unassembled WGS sequence"/>
</dbReference>
<evidence type="ECO:0000313" key="3">
    <source>
        <dbReference type="Proteomes" id="UP000005239"/>
    </source>
</evidence>
<name>A0A2A6BPK7_PRIPA</name>
<dbReference type="AlphaFoldDB" id="A0A2A6BPK7"/>
<feature type="region of interest" description="Disordered" evidence="1">
    <location>
        <begin position="56"/>
        <end position="85"/>
    </location>
</feature>
<organism evidence="2 3">
    <name type="scientific">Pristionchus pacificus</name>
    <name type="common">Parasitic nematode worm</name>
    <dbReference type="NCBI Taxonomy" id="54126"/>
    <lineage>
        <taxon>Eukaryota</taxon>
        <taxon>Metazoa</taxon>
        <taxon>Ecdysozoa</taxon>
        <taxon>Nematoda</taxon>
        <taxon>Chromadorea</taxon>
        <taxon>Rhabditida</taxon>
        <taxon>Rhabditina</taxon>
        <taxon>Diplogasteromorpha</taxon>
        <taxon>Diplogasteroidea</taxon>
        <taxon>Neodiplogasteridae</taxon>
        <taxon>Pristionchus</taxon>
    </lineage>
</organism>